<keyword evidence="1" id="KW-0732">Signal</keyword>
<accession>A0A1G8J882</accession>
<evidence type="ECO:0000256" key="1">
    <source>
        <dbReference type="SAM" id="SignalP"/>
    </source>
</evidence>
<feature type="chain" id="PRO_5011781502" description="Ankyrin repeat-containing protein" evidence="1">
    <location>
        <begin position="20"/>
        <end position="55"/>
    </location>
</feature>
<proteinExistence type="predicted"/>
<evidence type="ECO:0000313" key="2">
    <source>
        <dbReference type="EMBL" id="SDI27459.1"/>
    </source>
</evidence>
<dbReference type="EMBL" id="FNCZ01000009">
    <property type="protein sequence ID" value="SDI27459.1"/>
    <property type="molecule type" value="Genomic_DNA"/>
</dbReference>
<reference evidence="3" key="1">
    <citation type="submission" date="2016-10" db="EMBL/GenBank/DDBJ databases">
        <authorList>
            <person name="Varghese N."/>
            <person name="Submissions S."/>
        </authorList>
    </citation>
    <scope>NUCLEOTIDE SEQUENCE [LARGE SCALE GENOMIC DNA]</scope>
    <source>
        <strain evidence="3">DSM 15363</strain>
    </source>
</reference>
<dbReference type="STRING" id="262004.SAMN04489796_1096"/>
<evidence type="ECO:0008006" key="4">
    <source>
        <dbReference type="Google" id="ProtNLM"/>
    </source>
</evidence>
<sequence length="55" mass="6195">MKKLLALILLIGISIPTNAQNLNEKLYEAVVKNDLKKTEKLINKGADVKYLGHYL</sequence>
<gene>
    <name evidence="2" type="ORF">SAMN04489796_1096</name>
</gene>
<keyword evidence="3" id="KW-1185">Reference proteome</keyword>
<dbReference type="Proteomes" id="UP000199492">
    <property type="component" value="Unassembled WGS sequence"/>
</dbReference>
<evidence type="ECO:0000313" key="3">
    <source>
        <dbReference type="Proteomes" id="UP000199492"/>
    </source>
</evidence>
<protein>
    <recommendedName>
        <fullName evidence="4">Ankyrin repeat-containing protein</fullName>
    </recommendedName>
</protein>
<dbReference type="RefSeq" id="WP_175455635.1">
    <property type="nucleotide sequence ID" value="NZ_FNCZ01000009.1"/>
</dbReference>
<organism evidence="2 3">
    <name type="scientific">Winogradskyella thalassocola</name>
    <dbReference type="NCBI Taxonomy" id="262004"/>
    <lineage>
        <taxon>Bacteria</taxon>
        <taxon>Pseudomonadati</taxon>
        <taxon>Bacteroidota</taxon>
        <taxon>Flavobacteriia</taxon>
        <taxon>Flavobacteriales</taxon>
        <taxon>Flavobacteriaceae</taxon>
        <taxon>Winogradskyella</taxon>
    </lineage>
</organism>
<dbReference type="AlphaFoldDB" id="A0A1G8J882"/>
<feature type="signal peptide" evidence="1">
    <location>
        <begin position="1"/>
        <end position="19"/>
    </location>
</feature>
<name>A0A1G8J882_9FLAO</name>